<evidence type="ECO:0000313" key="2">
    <source>
        <dbReference type="EMBL" id="KLN59536.1"/>
    </source>
</evidence>
<name>A0A0H2MBH6_9PROT</name>
<dbReference type="Pfam" id="PF14588">
    <property type="entry name" value="YjgF_endoribonc"/>
    <property type="match status" value="1"/>
</dbReference>
<dbReference type="EMBL" id="LAQL01000013">
    <property type="protein sequence ID" value="KLN59536.1"/>
    <property type="molecule type" value="Genomic_DNA"/>
</dbReference>
<evidence type="ECO:0000259" key="1">
    <source>
        <dbReference type="Pfam" id="PF14588"/>
    </source>
</evidence>
<comment type="caution">
    <text evidence="2">The sequence shown here is derived from an EMBL/GenBank/DDBJ whole genome shotgun (WGS) entry which is preliminary data.</text>
</comment>
<reference evidence="2 3" key="1">
    <citation type="submission" date="2015-03" db="EMBL/GenBank/DDBJ databases">
        <title>Genome Sequence of Kiloniella spongiae MEBiC09566, isolated from a marine sponge.</title>
        <authorList>
            <person name="Shao Z."/>
            <person name="Wang L."/>
            <person name="Li X."/>
        </authorList>
    </citation>
    <scope>NUCLEOTIDE SEQUENCE [LARGE SCALE GENOMIC DNA]</scope>
    <source>
        <strain evidence="2 3">MEBiC09566</strain>
    </source>
</reference>
<dbReference type="OrthoDB" id="9806350at2"/>
<dbReference type="RefSeq" id="WP_047765386.1">
    <property type="nucleotide sequence ID" value="NZ_LAQL01000013.1"/>
</dbReference>
<dbReference type="PANTHER" id="PTHR43760">
    <property type="entry name" value="ENDORIBONUCLEASE-RELATED"/>
    <property type="match status" value="1"/>
</dbReference>
<dbReference type="Proteomes" id="UP000035444">
    <property type="component" value="Unassembled WGS sequence"/>
</dbReference>
<accession>A0A0H2MBH6</accession>
<dbReference type="InterPro" id="IPR013813">
    <property type="entry name" value="Endoribo_LPSP/chorism_mut-like"/>
</dbReference>
<keyword evidence="3" id="KW-1185">Reference proteome</keyword>
<dbReference type="Gene3D" id="3.30.1330.40">
    <property type="entry name" value="RutC-like"/>
    <property type="match status" value="1"/>
</dbReference>
<sequence length="155" mass="16230">MTGTVDARLKELGIEVPQPAKAVANYVGYVTSGNTVFISGQITIKDGEVLYKGKLGDNMSVEEGQEAARLCGINIIAQLSAATDGNLDRVKRIVKLGGFVNSTPDFVDQPKVINGVSDLMVEVFGDKGVHARAAVSAPSLPLGIAVEVDCVAEID</sequence>
<feature type="domain" description="Endoribonuclease L-PSP/chorismate mutase-like" evidence="1">
    <location>
        <begin position="7"/>
        <end position="153"/>
    </location>
</feature>
<proteinExistence type="predicted"/>
<dbReference type="InterPro" id="IPR035959">
    <property type="entry name" value="RutC-like_sf"/>
</dbReference>
<dbReference type="SUPFAM" id="SSF55298">
    <property type="entry name" value="YjgF-like"/>
    <property type="match status" value="1"/>
</dbReference>
<dbReference type="CDD" id="cd02199">
    <property type="entry name" value="YjgF_YER057c_UK114_like_1"/>
    <property type="match status" value="1"/>
</dbReference>
<dbReference type="STRING" id="1489064.WH96_16805"/>
<organism evidence="2 3">
    <name type="scientific">Kiloniella spongiae</name>
    <dbReference type="NCBI Taxonomy" id="1489064"/>
    <lineage>
        <taxon>Bacteria</taxon>
        <taxon>Pseudomonadati</taxon>
        <taxon>Pseudomonadota</taxon>
        <taxon>Alphaproteobacteria</taxon>
        <taxon>Rhodospirillales</taxon>
        <taxon>Kiloniellaceae</taxon>
        <taxon>Kiloniella</taxon>
    </lineage>
</organism>
<protein>
    <submittedName>
        <fullName evidence="2">Endoribonuclease</fullName>
    </submittedName>
</protein>
<evidence type="ECO:0000313" key="3">
    <source>
        <dbReference type="Proteomes" id="UP000035444"/>
    </source>
</evidence>
<dbReference type="AlphaFoldDB" id="A0A0H2MBH6"/>
<dbReference type="PATRIC" id="fig|1489064.4.peg.346"/>
<gene>
    <name evidence="2" type="ORF">WH96_16805</name>
</gene>
<dbReference type="PANTHER" id="PTHR43760:SF1">
    <property type="entry name" value="ENDORIBONUCLEASE L-PSP_CHORISMATE MUTASE-LIKE DOMAIN-CONTAINING PROTEIN"/>
    <property type="match status" value="1"/>
</dbReference>